<dbReference type="AlphaFoldDB" id="A0AAJ1WSD1"/>
<dbReference type="EMBL" id="JAUSUV010000005">
    <property type="protein sequence ID" value="MDQ0417248.1"/>
    <property type="molecule type" value="Genomic_DNA"/>
</dbReference>
<organism evidence="1 2">
    <name type="scientific">Croceifilum oryzae</name>
    <dbReference type="NCBI Taxonomy" id="1553429"/>
    <lineage>
        <taxon>Bacteria</taxon>
        <taxon>Bacillati</taxon>
        <taxon>Bacillota</taxon>
        <taxon>Bacilli</taxon>
        <taxon>Bacillales</taxon>
        <taxon>Thermoactinomycetaceae</taxon>
        <taxon>Croceifilum</taxon>
    </lineage>
</organism>
<comment type="caution">
    <text evidence="1">The sequence shown here is derived from an EMBL/GenBank/DDBJ whole genome shotgun (WGS) entry which is preliminary data.</text>
</comment>
<evidence type="ECO:0000313" key="2">
    <source>
        <dbReference type="Proteomes" id="UP001238450"/>
    </source>
</evidence>
<protein>
    <submittedName>
        <fullName evidence="1">Uncharacterized protein</fullName>
    </submittedName>
</protein>
<gene>
    <name evidence="1" type="ORF">J2Z48_001420</name>
</gene>
<keyword evidence="2" id="KW-1185">Reference proteome</keyword>
<dbReference type="Proteomes" id="UP001238450">
    <property type="component" value="Unassembled WGS sequence"/>
</dbReference>
<sequence>MIQPTQSVQQTLSKGDSKEKIHEKIKHALALIDQSFGTSVQLYVKDETGNKDLMKQLLHIEQELRDIQKLVDETK</sequence>
<reference evidence="1 2" key="1">
    <citation type="submission" date="2023-07" db="EMBL/GenBank/DDBJ databases">
        <title>Genomic Encyclopedia of Type Strains, Phase IV (KMG-IV): sequencing the most valuable type-strain genomes for metagenomic binning, comparative biology and taxonomic classification.</title>
        <authorList>
            <person name="Goeker M."/>
        </authorList>
    </citation>
    <scope>NUCLEOTIDE SEQUENCE [LARGE SCALE GENOMIC DNA]</scope>
    <source>
        <strain evidence="1 2">DSM 46876</strain>
    </source>
</reference>
<proteinExistence type="predicted"/>
<dbReference type="RefSeq" id="WP_307252156.1">
    <property type="nucleotide sequence ID" value="NZ_JAUSUV010000005.1"/>
</dbReference>
<name>A0AAJ1WSD1_9BACL</name>
<accession>A0AAJ1WSD1</accession>
<evidence type="ECO:0000313" key="1">
    <source>
        <dbReference type="EMBL" id="MDQ0417248.1"/>
    </source>
</evidence>